<dbReference type="RefSeq" id="WP_308938071.1">
    <property type="nucleotide sequence ID" value="NZ_JAVIBP010000001.1"/>
</dbReference>
<organism evidence="2 3">
    <name type="scientific">Streptococcus ruminantium</name>
    <dbReference type="NCBI Taxonomy" id="1917441"/>
    <lineage>
        <taxon>Bacteria</taxon>
        <taxon>Bacillati</taxon>
        <taxon>Bacillota</taxon>
        <taxon>Bacilli</taxon>
        <taxon>Lactobacillales</taxon>
        <taxon>Streptococcaceae</taxon>
        <taxon>Streptococcus</taxon>
    </lineage>
</organism>
<keyword evidence="3" id="KW-1185">Reference proteome</keyword>
<accession>A0ABU1B576</accession>
<evidence type="ECO:0008006" key="4">
    <source>
        <dbReference type="Google" id="ProtNLM"/>
    </source>
</evidence>
<evidence type="ECO:0000256" key="1">
    <source>
        <dbReference type="SAM" id="Phobius"/>
    </source>
</evidence>
<feature type="transmembrane region" description="Helical" evidence="1">
    <location>
        <begin position="272"/>
        <end position="298"/>
    </location>
</feature>
<comment type="caution">
    <text evidence="2">The sequence shown here is derived from an EMBL/GenBank/DDBJ whole genome shotgun (WGS) entry which is preliminary data.</text>
</comment>
<name>A0ABU1B576_9STRE</name>
<protein>
    <recommendedName>
        <fullName evidence="4">N-acetyltransferase domain-containing protein</fullName>
    </recommendedName>
</protein>
<gene>
    <name evidence="2" type="ORF">RFF62_03675</name>
</gene>
<reference evidence="2 3" key="1">
    <citation type="submission" date="2023-08" db="EMBL/GenBank/DDBJ databases">
        <title>Streptococcus ruminantium-associated sheep mastitis outbreak detected in Italy is distinct from bovine isolates.</title>
        <authorList>
            <person name="Rosa M.N."/>
            <person name="Vezina B."/>
            <person name="Tola S."/>
        </authorList>
    </citation>
    <scope>NUCLEOTIDE SEQUENCE [LARGE SCALE GENOMIC DNA]</scope>
    <source>
        <strain evidence="2 3">OM6730</strain>
    </source>
</reference>
<keyword evidence="1" id="KW-0812">Transmembrane</keyword>
<dbReference type="EMBL" id="JAVIBX010000009">
    <property type="protein sequence ID" value="MDQ8832889.1"/>
    <property type="molecule type" value="Genomic_DNA"/>
</dbReference>
<keyword evidence="1" id="KW-1133">Transmembrane helix</keyword>
<dbReference type="Gene3D" id="3.40.630.30">
    <property type="match status" value="1"/>
</dbReference>
<proteinExistence type="predicted"/>
<keyword evidence="1" id="KW-0472">Membrane</keyword>
<evidence type="ECO:0000313" key="3">
    <source>
        <dbReference type="Proteomes" id="UP001228446"/>
    </source>
</evidence>
<feature type="transmembrane region" description="Helical" evidence="1">
    <location>
        <begin position="304"/>
        <end position="323"/>
    </location>
</feature>
<dbReference type="Proteomes" id="UP001228446">
    <property type="component" value="Unassembled WGS sequence"/>
</dbReference>
<sequence>MRESYSIELVNRGDDDDFLKALKIYDNVTPVTIKTDPNDFIYWIDNSVGEFKINIFKIYCNEKLIGMTMTSFLRHTKIMILEYIAVEKSYRKNVVYLSCLNLLGQYFSNEKNYSINYWVTDINNDNNGQGIDSESKMFQTILDIEGYKKIDAPFKTPSLGMTDIPGFEAYIMIKSTDNVKSLSKTIYGGLIKSIFFDYYFQWYQKLLSKEDFSEYQKELSSTYKKIEKSIDTLSDPIQILDDGYKVFKETTGSTPITKPNNLIYIFKGIYKYLLAAIISLAVGVVLSLIAVHFVFNNIVDKGEIIASIIAGTMAIPLIGSIFTDSNKK</sequence>
<evidence type="ECO:0000313" key="2">
    <source>
        <dbReference type="EMBL" id="MDQ8832889.1"/>
    </source>
</evidence>